<dbReference type="InterPro" id="IPR016040">
    <property type="entry name" value="NAD(P)-bd_dom"/>
</dbReference>
<dbReference type="EMBL" id="VDMN01000001">
    <property type="protein sequence ID" value="TNM65327.1"/>
    <property type="molecule type" value="Genomic_DNA"/>
</dbReference>
<dbReference type="PANTHER" id="PTHR43715">
    <property type="entry name" value="GDP-MANNOSE 4,6-DEHYDRATASE"/>
    <property type="match status" value="1"/>
</dbReference>
<evidence type="ECO:0000256" key="7">
    <source>
        <dbReference type="ARBA" id="ARBA00059383"/>
    </source>
</evidence>
<reference evidence="10 11" key="1">
    <citation type="submission" date="2019-06" db="EMBL/GenBank/DDBJ databases">
        <title>The draft genome of Rhizobium smilacinae PTYR-5.</title>
        <authorList>
            <person name="Liu L."/>
            <person name="Li L."/>
            <person name="Zhang X."/>
        </authorList>
    </citation>
    <scope>NUCLEOTIDE SEQUENCE [LARGE SCALE GENOMIC DNA]</scope>
    <source>
        <strain evidence="10 11">PTYR-5</strain>
    </source>
</reference>
<dbReference type="PANTHER" id="PTHR43715:SF1">
    <property type="entry name" value="GDP-MANNOSE 4,6 DEHYDRATASE"/>
    <property type="match status" value="1"/>
</dbReference>
<gene>
    <name evidence="8 10" type="primary">gmd</name>
    <name evidence="10" type="ORF">FHP24_03360</name>
</gene>
<dbReference type="NCBIfam" id="TIGR01472">
    <property type="entry name" value="gmd"/>
    <property type="match status" value="1"/>
</dbReference>
<comment type="similarity">
    <text evidence="3 8">Belongs to the NAD(P)-dependent epimerase/dehydratase family. GDP-mannose 4,6-dehydratase subfamily.</text>
</comment>
<organism evidence="10 11">
    <name type="scientific">Aliirhizobium smilacinae</name>
    <dbReference type="NCBI Taxonomy" id="1395944"/>
    <lineage>
        <taxon>Bacteria</taxon>
        <taxon>Pseudomonadati</taxon>
        <taxon>Pseudomonadota</taxon>
        <taxon>Alphaproteobacteria</taxon>
        <taxon>Hyphomicrobiales</taxon>
        <taxon>Rhizobiaceae</taxon>
        <taxon>Aliirhizobium</taxon>
    </lineage>
</organism>
<dbReference type="GO" id="GO:0042351">
    <property type="term" value="P:'de novo' GDP-L-fucose biosynthetic process"/>
    <property type="evidence" value="ECO:0007669"/>
    <property type="project" value="TreeGrafter"/>
</dbReference>
<keyword evidence="5" id="KW-0536">Nodulation</keyword>
<evidence type="ECO:0000256" key="6">
    <source>
        <dbReference type="ARBA" id="ARBA00023239"/>
    </source>
</evidence>
<keyword evidence="11" id="KW-1185">Reference proteome</keyword>
<evidence type="ECO:0000256" key="8">
    <source>
        <dbReference type="HAMAP-Rule" id="MF_00955"/>
    </source>
</evidence>
<dbReference type="CDD" id="cd05260">
    <property type="entry name" value="GDP_MD_SDR_e"/>
    <property type="match status" value="1"/>
</dbReference>
<proteinExistence type="inferred from homology"/>
<evidence type="ECO:0000256" key="5">
    <source>
        <dbReference type="ARBA" id="ARBA00022458"/>
    </source>
</evidence>
<evidence type="ECO:0000256" key="2">
    <source>
        <dbReference type="ARBA" id="ARBA00001937"/>
    </source>
</evidence>
<feature type="domain" description="NAD(P)-binding" evidence="9">
    <location>
        <begin position="13"/>
        <end position="353"/>
    </location>
</feature>
<dbReference type="GO" id="GO:0070401">
    <property type="term" value="F:NADP+ binding"/>
    <property type="evidence" value="ECO:0007669"/>
    <property type="project" value="UniProtKB-UniRule"/>
</dbReference>
<dbReference type="AlphaFoldDB" id="A0A5C4XPP9"/>
<evidence type="ECO:0000256" key="3">
    <source>
        <dbReference type="ARBA" id="ARBA00009263"/>
    </source>
</evidence>
<dbReference type="OrthoDB" id="9779041at2"/>
<dbReference type="InterPro" id="IPR036291">
    <property type="entry name" value="NAD(P)-bd_dom_sf"/>
</dbReference>
<evidence type="ECO:0000259" key="9">
    <source>
        <dbReference type="Pfam" id="PF16363"/>
    </source>
</evidence>
<comment type="cofactor">
    <cofactor evidence="2 8">
        <name>NADP(+)</name>
        <dbReference type="ChEBI" id="CHEBI:58349"/>
    </cofactor>
</comment>
<name>A0A5C4XPP9_9HYPH</name>
<comment type="function">
    <text evidence="7 8">Catalyzes the conversion of GDP-D-mannose to GDP-4-dehydro-6-deoxy-D-mannose.</text>
</comment>
<evidence type="ECO:0000313" key="10">
    <source>
        <dbReference type="EMBL" id="TNM65327.1"/>
    </source>
</evidence>
<dbReference type="SUPFAM" id="SSF51735">
    <property type="entry name" value="NAD(P)-binding Rossmann-fold domains"/>
    <property type="match status" value="1"/>
</dbReference>
<dbReference type="GO" id="GO:0008446">
    <property type="term" value="F:GDP-mannose 4,6-dehydratase activity"/>
    <property type="evidence" value="ECO:0007669"/>
    <property type="project" value="UniProtKB-UniRule"/>
</dbReference>
<comment type="catalytic activity">
    <reaction evidence="1 8">
        <text>GDP-alpha-D-mannose = GDP-4-dehydro-alpha-D-rhamnose + H2O</text>
        <dbReference type="Rhea" id="RHEA:23820"/>
        <dbReference type="ChEBI" id="CHEBI:15377"/>
        <dbReference type="ChEBI" id="CHEBI:57527"/>
        <dbReference type="ChEBI" id="CHEBI:57964"/>
        <dbReference type="EC" id="4.2.1.47"/>
    </reaction>
</comment>
<protein>
    <recommendedName>
        <fullName evidence="4 8">GDP-mannose 4,6-dehydratase</fullName>
        <ecNumber evidence="4 8">4.2.1.47</ecNumber>
    </recommendedName>
    <alternativeName>
        <fullName evidence="8">GDP-D-mannose dehydratase</fullName>
    </alternativeName>
</protein>
<dbReference type="Gene3D" id="3.40.50.720">
    <property type="entry name" value="NAD(P)-binding Rossmann-like Domain"/>
    <property type="match status" value="1"/>
</dbReference>
<dbReference type="EC" id="4.2.1.47" evidence="4 8"/>
<dbReference type="HAMAP" id="MF_00955">
    <property type="entry name" value="GDP_Man_dehydratase"/>
    <property type="match status" value="1"/>
</dbReference>
<dbReference type="RefSeq" id="WP_139672835.1">
    <property type="nucleotide sequence ID" value="NZ_VDMN01000001.1"/>
</dbReference>
<dbReference type="Proteomes" id="UP000311605">
    <property type="component" value="Unassembled WGS sequence"/>
</dbReference>
<comment type="caution">
    <text evidence="10">The sequence shown here is derived from an EMBL/GenBank/DDBJ whole genome shotgun (WGS) entry which is preliminary data.</text>
</comment>
<dbReference type="Pfam" id="PF16363">
    <property type="entry name" value="GDP_Man_Dehyd"/>
    <property type="match status" value="1"/>
</dbReference>
<dbReference type="InterPro" id="IPR006368">
    <property type="entry name" value="GDP_Man_deHydtase"/>
</dbReference>
<dbReference type="FunFam" id="3.40.50.720:FF:000924">
    <property type="entry name" value="GDP-mannose 4,6 dehydratase"/>
    <property type="match status" value="1"/>
</dbReference>
<evidence type="ECO:0000256" key="1">
    <source>
        <dbReference type="ARBA" id="ARBA00000188"/>
    </source>
</evidence>
<keyword evidence="8" id="KW-0521">NADP</keyword>
<evidence type="ECO:0000256" key="4">
    <source>
        <dbReference type="ARBA" id="ARBA00011989"/>
    </source>
</evidence>
<sequence>MPDLPALNGKVALITGVTGQDGSYLAEFLLEKGYEVHGIKRRASLFNTSRVDHIYEDPHMTDARFKLHYGDLSDTSNLTRLIRDIEPDEVYNLGAQSHVAVSFEAPEYTADVDAIGTLRLLEAIRFLGLEKKSRFYQASTSELYGLVQETPQRETTPFYPRSPYAVAKLYAYWITVNYREAYGMYACNGILFNHESPRRGETFVTRKITRGLSNIAMGLESCLFMGNIDSLRDWGHAKDYVRMQWMMLQQEEPDDFVISTGLQYSVREFIHWTASELGLTLEFSGEGINEIATVVANNGDMAPAIKVGDVIMKIDPRYFRPAEVETLLGSSDKAKEKLGWVPEITAREMCAEMVVEDHKSARRHALLKEHGLDLPVSVEG</sequence>
<accession>A0A5C4XPP9</accession>
<dbReference type="Gene3D" id="3.90.25.10">
    <property type="entry name" value="UDP-galactose 4-epimerase, domain 1"/>
    <property type="match status" value="1"/>
</dbReference>
<evidence type="ECO:0000313" key="11">
    <source>
        <dbReference type="Proteomes" id="UP000311605"/>
    </source>
</evidence>
<comment type="caution">
    <text evidence="8">Lacks conserved residue(s) required for the propagation of feature annotation.</text>
</comment>
<keyword evidence="6 8" id="KW-0456">Lyase</keyword>